<dbReference type="Proteomes" id="UP000255248">
    <property type="component" value="Unassembled WGS sequence"/>
</dbReference>
<reference evidence="2 3" key="1">
    <citation type="submission" date="2018-06" db="EMBL/GenBank/DDBJ databases">
        <authorList>
            <consortium name="Pathogen Informatics"/>
            <person name="Doyle S."/>
        </authorList>
    </citation>
    <scope>NUCLEOTIDE SEQUENCE [LARGE SCALE GENOMIC DNA]</scope>
    <source>
        <strain evidence="2 3">NCTC12121</strain>
    </source>
</reference>
<evidence type="ECO:0000313" key="2">
    <source>
        <dbReference type="EMBL" id="STC88551.1"/>
    </source>
</evidence>
<feature type="chain" id="PRO_5016564738" evidence="1">
    <location>
        <begin position="22"/>
        <end position="31"/>
    </location>
</feature>
<dbReference type="EMBL" id="UFXZ01000001">
    <property type="protein sequence ID" value="STC88551.1"/>
    <property type="molecule type" value="Genomic_DNA"/>
</dbReference>
<dbReference type="AlphaFoldDB" id="A0A376DFG1"/>
<name>A0A376DFG1_9GAMM</name>
<evidence type="ECO:0000313" key="3">
    <source>
        <dbReference type="Proteomes" id="UP000255248"/>
    </source>
</evidence>
<sequence>MNKTFIALALSAIGILGTAHAAPAWESANTR</sequence>
<keyword evidence="1" id="KW-0732">Signal</keyword>
<gene>
    <name evidence="2" type="ORF">NCTC12121_01838</name>
</gene>
<protein>
    <submittedName>
        <fullName evidence="2">Uncharacterized protein</fullName>
    </submittedName>
</protein>
<evidence type="ECO:0000256" key="1">
    <source>
        <dbReference type="SAM" id="SignalP"/>
    </source>
</evidence>
<accession>A0A376DFG1</accession>
<proteinExistence type="predicted"/>
<organism evidence="2 3">
    <name type="scientific">Edwardsiella hoshinae</name>
    <dbReference type="NCBI Taxonomy" id="93378"/>
    <lineage>
        <taxon>Bacteria</taxon>
        <taxon>Pseudomonadati</taxon>
        <taxon>Pseudomonadota</taxon>
        <taxon>Gammaproteobacteria</taxon>
        <taxon>Enterobacterales</taxon>
        <taxon>Hafniaceae</taxon>
        <taxon>Edwardsiella</taxon>
    </lineage>
</organism>
<feature type="signal peptide" evidence="1">
    <location>
        <begin position="1"/>
        <end position="21"/>
    </location>
</feature>